<name>A0A2T3BG02_AMORE</name>
<gene>
    <name evidence="1" type="ORF">M430DRAFT_63453</name>
</gene>
<dbReference type="Pfam" id="PF03746">
    <property type="entry name" value="LamB_YcsF"/>
    <property type="match status" value="1"/>
</dbReference>
<dbReference type="InterPro" id="IPR011330">
    <property type="entry name" value="Glyco_hydro/deAcase_b/a-brl"/>
</dbReference>
<dbReference type="EMBL" id="KZ679006">
    <property type="protein sequence ID" value="PSS28312.1"/>
    <property type="molecule type" value="Genomic_DNA"/>
</dbReference>
<organism evidence="1 2">
    <name type="scientific">Amorphotheca resinae ATCC 22711</name>
    <dbReference type="NCBI Taxonomy" id="857342"/>
    <lineage>
        <taxon>Eukaryota</taxon>
        <taxon>Fungi</taxon>
        <taxon>Dikarya</taxon>
        <taxon>Ascomycota</taxon>
        <taxon>Pezizomycotina</taxon>
        <taxon>Leotiomycetes</taxon>
        <taxon>Helotiales</taxon>
        <taxon>Amorphothecaceae</taxon>
        <taxon>Amorphotheca</taxon>
    </lineage>
</organism>
<reference evidence="1 2" key="1">
    <citation type="journal article" date="2018" name="New Phytol.">
        <title>Comparative genomics and transcriptomics depict ericoid mycorrhizal fungi as versatile saprotrophs and plant mutualists.</title>
        <authorList>
            <person name="Martino E."/>
            <person name="Morin E."/>
            <person name="Grelet G.A."/>
            <person name="Kuo A."/>
            <person name="Kohler A."/>
            <person name="Daghino S."/>
            <person name="Barry K.W."/>
            <person name="Cichocki N."/>
            <person name="Clum A."/>
            <person name="Dockter R.B."/>
            <person name="Hainaut M."/>
            <person name="Kuo R.C."/>
            <person name="LaButti K."/>
            <person name="Lindahl B.D."/>
            <person name="Lindquist E.A."/>
            <person name="Lipzen A."/>
            <person name="Khouja H.R."/>
            <person name="Magnuson J."/>
            <person name="Murat C."/>
            <person name="Ohm R.A."/>
            <person name="Singer S.W."/>
            <person name="Spatafora J.W."/>
            <person name="Wang M."/>
            <person name="Veneault-Fourrey C."/>
            <person name="Henrissat B."/>
            <person name="Grigoriev I.V."/>
            <person name="Martin F.M."/>
            <person name="Perotto S."/>
        </authorList>
    </citation>
    <scope>NUCLEOTIDE SEQUENCE [LARGE SCALE GENOMIC DNA]</scope>
    <source>
        <strain evidence="1 2">ATCC 22711</strain>
    </source>
</reference>
<sequence length="258" mass="28468">MEDIVKKIEINCDMGEGFGRWKMGPDEELMKYVDVANIACGFHAGDPSIMVKSVRLAKAHGVKAGAHPGLQDLFGFGRRRMTVDPADMYAMVLYQVGALKAILDAEGVPLNHIKPHGELFFYMQRDLKICRAVLEACALFKVPIYGAKGSADEKAICEELGLPFIEEAYVDVAYDKNAKIMPIGQFKTITTEEIYTKTLLIGRTDHSIDVDGDKVHLGFGGKPFSICLHSDMPTALENVKQLRKAVDELNAEKFPTAS</sequence>
<dbReference type="NCBIfam" id="NF003816">
    <property type="entry name" value="PRK05406.1-5"/>
    <property type="match status" value="1"/>
</dbReference>
<proteinExistence type="predicted"/>
<protein>
    <recommendedName>
        <fullName evidence="3">Lactam utilization protein lamB</fullName>
    </recommendedName>
</protein>
<dbReference type="InParanoid" id="A0A2T3BG02"/>
<dbReference type="GeneID" id="36577137"/>
<dbReference type="OrthoDB" id="5295431at2759"/>
<dbReference type="NCBIfam" id="NF003814">
    <property type="entry name" value="PRK05406.1-3"/>
    <property type="match status" value="1"/>
</dbReference>
<dbReference type="AlphaFoldDB" id="A0A2T3BG02"/>
<dbReference type="STRING" id="857342.A0A2T3BG02"/>
<evidence type="ECO:0008006" key="3">
    <source>
        <dbReference type="Google" id="ProtNLM"/>
    </source>
</evidence>
<evidence type="ECO:0000313" key="2">
    <source>
        <dbReference type="Proteomes" id="UP000241818"/>
    </source>
</evidence>
<evidence type="ECO:0000313" key="1">
    <source>
        <dbReference type="EMBL" id="PSS28312.1"/>
    </source>
</evidence>
<dbReference type="GO" id="GO:0005975">
    <property type="term" value="P:carbohydrate metabolic process"/>
    <property type="evidence" value="ECO:0007669"/>
    <property type="project" value="InterPro"/>
</dbReference>
<dbReference type="Gene3D" id="3.20.20.370">
    <property type="entry name" value="Glycoside hydrolase/deacetylase"/>
    <property type="match status" value="1"/>
</dbReference>
<keyword evidence="2" id="KW-1185">Reference proteome</keyword>
<dbReference type="PANTHER" id="PTHR30292">
    <property type="entry name" value="UNCHARACTERIZED PROTEIN YBGL-RELATED"/>
    <property type="match status" value="1"/>
</dbReference>
<dbReference type="SUPFAM" id="SSF88713">
    <property type="entry name" value="Glycoside hydrolase/deacetylase"/>
    <property type="match status" value="1"/>
</dbReference>
<dbReference type="InterPro" id="IPR005501">
    <property type="entry name" value="LamB/YcsF/PxpA-like"/>
</dbReference>
<accession>A0A2T3BG02</accession>
<dbReference type="Proteomes" id="UP000241818">
    <property type="component" value="Unassembled WGS sequence"/>
</dbReference>
<dbReference type="PANTHER" id="PTHR30292:SF0">
    <property type="entry name" value="5-OXOPROLINASE SUBUNIT A"/>
    <property type="match status" value="1"/>
</dbReference>
<dbReference type="RefSeq" id="XP_024725837.1">
    <property type="nucleotide sequence ID" value="XM_024869056.1"/>
</dbReference>